<comment type="caution">
    <text evidence="2">The sequence shown here is derived from an EMBL/GenBank/DDBJ whole genome shotgun (WGS) entry which is preliminary data.</text>
</comment>
<keyword evidence="3" id="KW-1185">Reference proteome</keyword>
<dbReference type="Proteomes" id="UP000660680">
    <property type="component" value="Unassembled WGS sequence"/>
</dbReference>
<evidence type="ECO:0000313" key="3">
    <source>
        <dbReference type="Proteomes" id="UP000660680"/>
    </source>
</evidence>
<dbReference type="AlphaFoldDB" id="A0A918GLK1"/>
<reference evidence="2" key="2">
    <citation type="submission" date="2020-09" db="EMBL/GenBank/DDBJ databases">
        <authorList>
            <person name="Sun Q."/>
            <person name="Ohkuma M."/>
        </authorList>
    </citation>
    <scope>NUCLEOTIDE SEQUENCE</scope>
    <source>
        <strain evidence="2">JCM 3276</strain>
    </source>
</reference>
<sequence>MWRVRATGAEHTCGGVLVRAVWRVRATGAEHTCGGVLVRAVWRVPATGAERWCARRSAVVSGAARYSTPRHLTKQSTLPPPSPRPGRL</sequence>
<reference evidence="2" key="1">
    <citation type="journal article" date="2014" name="Int. J. Syst. Evol. Microbiol.">
        <title>Complete genome sequence of Corynebacterium casei LMG S-19264T (=DSM 44701T), isolated from a smear-ripened cheese.</title>
        <authorList>
            <consortium name="US DOE Joint Genome Institute (JGI-PGF)"/>
            <person name="Walter F."/>
            <person name="Albersmeier A."/>
            <person name="Kalinowski J."/>
            <person name="Ruckert C."/>
        </authorList>
    </citation>
    <scope>NUCLEOTIDE SEQUENCE</scope>
    <source>
        <strain evidence="2">JCM 3276</strain>
    </source>
</reference>
<dbReference type="EMBL" id="BMRB01000003">
    <property type="protein sequence ID" value="GGS43437.1"/>
    <property type="molecule type" value="Genomic_DNA"/>
</dbReference>
<accession>A0A918GLK1</accession>
<gene>
    <name evidence="2" type="ORF">GCM10010171_43190</name>
</gene>
<evidence type="ECO:0000313" key="2">
    <source>
        <dbReference type="EMBL" id="GGS43437.1"/>
    </source>
</evidence>
<organism evidence="2 3">
    <name type="scientific">Actinokineospora fastidiosa</name>
    <dbReference type="NCBI Taxonomy" id="1816"/>
    <lineage>
        <taxon>Bacteria</taxon>
        <taxon>Bacillati</taxon>
        <taxon>Actinomycetota</taxon>
        <taxon>Actinomycetes</taxon>
        <taxon>Pseudonocardiales</taxon>
        <taxon>Pseudonocardiaceae</taxon>
        <taxon>Actinokineospora</taxon>
    </lineage>
</organism>
<feature type="compositionally biased region" description="Pro residues" evidence="1">
    <location>
        <begin position="78"/>
        <end position="88"/>
    </location>
</feature>
<evidence type="ECO:0000256" key="1">
    <source>
        <dbReference type="SAM" id="MobiDB-lite"/>
    </source>
</evidence>
<proteinExistence type="predicted"/>
<protein>
    <submittedName>
        <fullName evidence="2">Uncharacterized protein</fullName>
    </submittedName>
</protein>
<name>A0A918GLK1_9PSEU</name>
<feature type="region of interest" description="Disordered" evidence="1">
    <location>
        <begin position="64"/>
        <end position="88"/>
    </location>
</feature>